<dbReference type="Proteomes" id="UP001155040">
    <property type="component" value="Unassembled WGS sequence"/>
</dbReference>
<dbReference type="EMBL" id="JANUBF010000055">
    <property type="protein sequence ID" value="MCS4038300.1"/>
    <property type="molecule type" value="Genomic_DNA"/>
</dbReference>
<dbReference type="RefSeq" id="WP_259091460.1">
    <property type="nucleotide sequence ID" value="NZ_JANUBF010000055.1"/>
</dbReference>
<proteinExistence type="predicted"/>
<organism evidence="1 2">
    <name type="scientific">Salinibacter ruber</name>
    <dbReference type="NCBI Taxonomy" id="146919"/>
    <lineage>
        <taxon>Bacteria</taxon>
        <taxon>Pseudomonadati</taxon>
        <taxon>Rhodothermota</taxon>
        <taxon>Rhodothermia</taxon>
        <taxon>Rhodothermales</taxon>
        <taxon>Salinibacteraceae</taxon>
        <taxon>Salinibacter</taxon>
    </lineage>
</organism>
<evidence type="ECO:0000313" key="2">
    <source>
        <dbReference type="Proteomes" id="UP001155040"/>
    </source>
</evidence>
<name>A0A9X2UPU2_9BACT</name>
<evidence type="ECO:0000313" key="1">
    <source>
        <dbReference type="EMBL" id="MCS4038300.1"/>
    </source>
</evidence>
<dbReference type="AlphaFoldDB" id="A0A9X2UPU2"/>
<gene>
    <name evidence="1" type="ORF">GGQ01_003392</name>
</gene>
<comment type="caution">
    <text evidence="1">The sequence shown here is derived from an EMBL/GenBank/DDBJ whole genome shotgun (WGS) entry which is preliminary data.</text>
</comment>
<protein>
    <submittedName>
        <fullName evidence="1">Uncharacterized protein</fullName>
    </submittedName>
</protein>
<reference evidence="1" key="1">
    <citation type="submission" date="2022-08" db="EMBL/GenBank/DDBJ databases">
        <title>Genomic Encyclopedia of Type Strains, Phase V (KMG-V): Genome sequencing to study the core and pangenomes of soil and plant-associated prokaryotes.</title>
        <authorList>
            <person name="Whitman W."/>
        </authorList>
    </citation>
    <scope>NUCLEOTIDE SEQUENCE</scope>
    <source>
        <strain evidence="1">SP3012</strain>
    </source>
</reference>
<accession>A0A9X2UPU2</accession>
<sequence>MASHTLRTREWQVLFLLAMLLGVGAQSPIAAQSGNHTVKVDVQDIVEFEIDNNVNLVFDEANGIDGVDLRHTWEIEGQPDKTALSSASASTQGEYAEYSIATNREGLKIIVTGFNTNIDAEDLELAVRLRELDSEQRPESFTNLTEVGSGFSGGITVAENLGPIDKSGNTLSYYGIVTPGFDLKQDGDIKIFYTVTK</sequence>